<comment type="subcellular location">
    <subcellularLocation>
        <location evidence="8">Cytoplasm</location>
    </subcellularLocation>
</comment>
<keyword evidence="2 8" id="KW-0963">Cytoplasm</keyword>
<feature type="binding site" evidence="8">
    <location>
        <begin position="55"/>
        <end position="62"/>
    </location>
    <ligand>
        <name>ATP</name>
        <dbReference type="ChEBI" id="CHEBI:30616"/>
    </ligand>
</feature>
<keyword evidence="6 8" id="KW-0408">Iron</keyword>
<evidence type="ECO:0000256" key="2">
    <source>
        <dbReference type="ARBA" id="ARBA00022490"/>
    </source>
</evidence>
<dbReference type="OrthoDB" id="1741334at2759"/>
<dbReference type="InterPro" id="IPR000808">
    <property type="entry name" value="Mrp-like_CS"/>
</dbReference>
<dbReference type="CTD" id="20215991"/>
<dbReference type="InterPro" id="IPR027417">
    <property type="entry name" value="P-loop_NTPase"/>
</dbReference>
<dbReference type="OMA" id="VSGCPMR"/>
<dbReference type="GO" id="GO:0140663">
    <property type="term" value="F:ATP-dependent FeS chaperone activity"/>
    <property type="evidence" value="ECO:0007669"/>
    <property type="project" value="InterPro"/>
</dbReference>
<reference evidence="11" key="1">
    <citation type="submission" date="2012-12" db="EMBL/GenBank/DDBJ databases">
        <authorList>
            <person name="Hellsten U."/>
            <person name="Grimwood J."/>
            <person name="Chapman J.A."/>
            <person name="Shapiro H."/>
            <person name="Aerts A."/>
            <person name="Otillar R.P."/>
            <person name="Terry A.Y."/>
            <person name="Boore J.L."/>
            <person name="Simakov O."/>
            <person name="Marletaz F."/>
            <person name="Cho S.-J."/>
            <person name="Edsinger-Gonzales E."/>
            <person name="Havlak P."/>
            <person name="Kuo D.-H."/>
            <person name="Larsson T."/>
            <person name="Lv J."/>
            <person name="Arendt D."/>
            <person name="Savage R."/>
            <person name="Osoegawa K."/>
            <person name="de Jong P."/>
            <person name="Lindberg D.R."/>
            <person name="Seaver E.C."/>
            <person name="Weisblat D.A."/>
            <person name="Putnam N.H."/>
            <person name="Grigoriev I.V."/>
            <person name="Rokhsar D.S."/>
        </authorList>
    </citation>
    <scope>NUCLEOTIDE SEQUENCE</scope>
</reference>
<dbReference type="EMBL" id="KB096785">
    <property type="protein sequence ID" value="ESO01413.1"/>
    <property type="molecule type" value="Genomic_DNA"/>
</dbReference>
<dbReference type="SUPFAM" id="SSF52540">
    <property type="entry name" value="P-loop containing nucleoside triphosphate hydrolases"/>
    <property type="match status" value="1"/>
</dbReference>
<feature type="binding site" evidence="8">
    <location>
        <position position="229"/>
    </location>
    <ligand>
        <name>[4Fe-4S] cluster</name>
        <dbReference type="ChEBI" id="CHEBI:49883"/>
        <label>2</label>
        <note>ligand shared with heterodimeric partner</note>
    </ligand>
</feature>
<dbReference type="InParanoid" id="T1G4J3"/>
<feature type="binding site" evidence="8">
    <location>
        <position position="232"/>
    </location>
    <ligand>
        <name>[4Fe-4S] cluster</name>
        <dbReference type="ChEBI" id="CHEBI:49883"/>
        <label>2</label>
        <note>ligand shared with heterodimeric partner</note>
    </ligand>
</feature>
<dbReference type="CDD" id="cd02037">
    <property type="entry name" value="Mrp_NBP35"/>
    <property type="match status" value="1"/>
</dbReference>
<organism evidence="10 11">
    <name type="scientific">Helobdella robusta</name>
    <name type="common">Californian leech</name>
    <dbReference type="NCBI Taxonomy" id="6412"/>
    <lineage>
        <taxon>Eukaryota</taxon>
        <taxon>Metazoa</taxon>
        <taxon>Spiralia</taxon>
        <taxon>Lophotrochozoa</taxon>
        <taxon>Annelida</taxon>
        <taxon>Clitellata</taxon>
        <taxon>Hirudinea</taxon>
        <taxon>Rhynchobdellida</taxon>
        <taxon>Glossiphoniidae</taxon>
        <taxon>Helobdella</taxon>
    </lineage>
</organism>
<comment type="cofactor">
    <cofactor evidence="8">
        <name>[4Fe-4S] cluster</name>
        <dbReference type="ChEBI" id="CHEBI:49883"/>
    </cofactor>
    <text evidence="8">Binds 4 [4Fe-4S] clusters per heterotetramer. Contains two stable clusters in the N-termini of NUBP1 and two labile, bridging clusters between subunits of the NUBP1-NUBP2 heterotetramer.</text>
</comment>
<feature type="binding site" evidence="8">
    <location>
        <position position="1"/>
    </location>
    <ligand>
        <name>[4Fe-4S] cluster</name>
        <dbReference type="ChEBI" id="CHEBI:49883"/>
        <label>1</label>
    </ligand>
</feature>
<dbReference type="GO" id="GO:0005524">
    <property type="term" value="F:ATP binding"/>
    <property type="evidence" value="ECO:0007669"/>
    <property type="project" value="UniProtKB-KW"/>
</dbReference>
<feature type="binding site" evidence="8">
    <location>
        <position position="24"/>
    </location>
    <ligand>
        <name>[4Fe-4S] cluster</name>
        <dbReference type="ChEBI" id="CHEBI:49883"/>
        <label>1</label>
    </ligand>
</feature>
<keyword evidence="1 8" id="KW-0004">4Fe-4S</keyword>
<dbReference type="KEGG" id="hro:HELRODRAFT_81831"/>
<keyword evidence="7 8" id="KW-0411">Iron-sulfur</keyword>
<dbReference type="PANTHER" id="PTHR23264">
    <property type="entry name" value="NUCLEOTIDE-BINDING PROTEIN NBP35 YEAST -RELATED"/>
    <property type="match status" value="1"/>
</dbReference>
<dbReference type="Gene3D" id="3.40.50.300">
    <property type="entry name" value="P-loop containing nucleotide triphosphate hydrolases"/>
    <property type="match status" value="1"/>
</dbReference>
<dbReference type="PROSITE" id="PS01215">
    <property type="entry name" value="MRP"/>
    <property type="match status" value="1"/>
</dbReference>
<dbReference type="Proteomes" id="UP000015101">
    <property type="component" value="Unassembled WGS sequence"/>
</dbReference>
<comment type="function">
    <text evidence="8">Component of the cytosolic iron-sulfur (Fe/S) protein assembly (CIA) machinery. Required for maturation of extramitochondrial Fe-S proteins. The NUBP1-NUBP2 heterotetramer forms a Fe-S scaffold complex, mediating the de novo assembly of an Fe-S cluster and its transfer to target apoproteins.</text>
</comment>
<dbReference type="GO" id="GO:0016226">
    <property type="term" value="P:iron-sulfur cluster assembly"/>
    <property type="evidence" value="ECO:0000318"/>
    <property type="project" value="GO_Central"/>
</dbReference>
<dbReference type="EnsemblMetazoa" id="HelroT81831">
    <property type="protein sequence ID" value="HelroP81831"/>
    <property type="gene ID" value="HelroG81831"/>
</dbReference>
<name>T1G4J3_HELRO</name>
<feature type="binding site" evidence="8">
    <location>
        <position position="15"/>
    </location>
    <ligand>
        <name>[4Fe-4S] cluster</name>
        <dbReference type="ChEBI" id="CHEBI:49883"/>
        <label>1</label>
    </ligand>
</feature>
<gene>
    <name evidence="10" type="primary">20215991</name>
    <name evidence="9" type="ORF">HELRODRAFT_81831</name>
</gene>
<dbReference type="InterPro" id="IPR019591">
    <property type="entry name" value="Mrp/NBP35_ATP-bd"/>
</dbReference>
<dbReference type="Pfam" id="PF10609">
    <property type="entry name" value="ParA"/>
    <property type="match status" value="1"/>
</dbReference>
<sequence>CPGTQSDLAGKASSCQGCPNQKLCQSGQASTDDPAVAEVAERISCIRHKIVILSGKGGVGKSTFTAQLAHVLAQNENKQIGIMDVDICGPSIPVMMGLDGHQVVHQSASGWSPVLSENNVSVMSIGFMLDGPDAAVIWRGPKKTGMIKKFLCEVDWGDLDYLLIDTPPGTSDEHLAIVQYFKEAHIDGAVVITTPQEISLVDVRKEINFCKKIGINILGVVENMSSFVCPKCRKSSEIFHASTGGASVMCKEMNVPFLGSLPFDPKLAQCSDEGQVFISSHPESPAVASLQQIVLS</sequence>
<evidence type="ECO:0000256" key="6">
    <source>
        <dbReference type="ARBA" id="ARBA00023004"/>
    </source>
</evidence>
<dbReference type="eggNOG" id="KOG3022">
    <property type="taxonomic scope" value="Eukaryota"/>
</dbReference>
<dbReference type="STRING" id="6412.T1G4J3"/>
<dbReference type="HOGENOM" id="CLU_024839_0_1_1"/>
<keyword evidence="3 8" id="KW-0479">Metal-binding</keyword>
<accession>T1G4J3</accession>
<evidence type="ECO:0000256" key="5">
    <source>
        <dbReference type="ARBA" id="ARBA00022840"/>
    </source>
</evidence>
<evidence type="ECO:0000313" key="9">
    <source>
        <dbReference type="EMBL" id="ESO01413.1"/>
    </source>
</evidence>
<evidence type="ECO:0000313" key="10">
    <source>
        <dbReference type="EnsemblMetazoa" id="HelroP81831"/>
    </source>
</evidence>
<evidence type="ECO:0000256" key="1">
    <source>
        <dbReference type="ARBA" id="ARBA00022485"/>
    </source>
</evidence>
<proteinExistence type="inferred from homology"/>
<dbReference type="InterPro" id="IPR033756">
    <property type="entry name" value="YlxH/NBP35"/>
</dbReference>
<feature type="binding site" evidence="8">
    <location>
        <position position="18"/>
    </location>
    <ligand>
        <name>[4Fe-4S] cluster</name>
        <dbReference type="ChEBI" id="CHEBI:49883"/>
        <label>1</label>
    </ligand>
</feature>
<dbReference type="GO" id="GO:0051536">
    <property type="term" value="F:iron-sulfur cluster binding"/>
    <property type="evidence" value="ECO:0000318"/>
    <property type="project" value="GO_Central"/>
</dbReference>
<comment type="similarity">
    <text evidence="8">Belongs to the Mrp/NBP35 ATP-binding proteins family. NUBP1/NBP35 subfamily.</text>
</comment>
<evidence type="ECO:0000256" key="4">
    <source>
        <dbReference type="ARBA" id="ARBA00022741"/>
    </source>
</evidence>
<dbReference type="RefSeq" id="XP_009020649.1">
    <property type="nucleotide sequence ID" value="XM_009022401.1"/>
</dbReference>
<dbReference type="FunCoup" id="T1G4J3">
    <property type="interactions" value="746"/>
</dbReference>
<dbReference type="GO" id="GO:0051539">
    <property type="term" value="F:4 iron, 4 sulfur cluster binding"/>
    <property type="evidence" value="ECO:0007669"/>
    <property type="project" value="UniProtKB-UniRule"/>
</dbReference>
<dbReference type="HAMAP" id="MF_03038">
    <property type="entry name" value="NUBP1"/>
    <property type="match status" value="1"/>
</dbReference>
<evidence type="ECO:0000256" key="3">
    <source>
        <dbReference type="ARBA" id="ARBA00022723"/>
    </source>
</evidence>
<dbReference type="AlphaFoldDB" id="T1G4J3"/>
<dbReference type="GeneID" id="20215991"/>
<dbReference type="FunFam" id="3.40.50.300:FF:001119">
    <property type="entry name" value="Iron-sulfur cluster carrier protein"/>
    <property type="match status" value="1"/>
</dbReference>
<reference evidence="10" key="3">
    <citation type="submission" date="2015-06" db="UniProtKB">
        <authorList>
            <consortium name="EnsemblMetazoa"/>
        </authorList>
    </citation>
    <scope>IDENTIFICATION</scope>
</reference>
<comment type="subunit">
    <text evidence="8">Heterotetramer of 2 NUBP1 and 2 NUBP2 chains.</text>
</comment>
<dbReference type="PANTHER" id="PTHR23264:SF35">
    <property type="entry name" value="CYTOSOLIC FE-S CLUSTER ASSEMBLY FACTOR NUBP1"/>
    <property type="match status" value="1"/>
</dbReference>
<dbReference type="InterPro" id="IPR028601">
    <property type="entry name" value="NUBP1/Nbp35"/>
</dbReference>
<dbReference type="EMBL" id="AMQM01005099">
    <property type="status" value="NOT_ANNOTATED_CDS"/>
    <property type="molecule type" value="Genomic_DNA"/>
</dbReference>
<dbReference type="GO" id="GO:0046872">
    <property type="term" value="F:metal ion binding"/>
    <property type="evidence" value="ECO:0007669"/>
    <property type="project" value="UniProtKB-KW"/>
</dbReference>
<keyword evidence="5 8" id="KW-0067">ATP-binding</keyword>
<dbReference type="HAMAP" id="MF_02040">
    <property type="entry name" value="Mrp_NBP35"/>
    <property type="match status" value="1"/>
</dbReference>
<dbReference type="GO" id="GO:0005829">
    <property type="term" value="C:cytosol"/>
    <property type="evidence" value="ECO:0000318"/>
    <property type="project" value="GO_Central"/>
</dbReference>
<evidence type="ECO:0000256" key="7">
    <source>
        <dbReference type="ARBA" id="ARBA00023014"/>
    </source>
</evidence>
<evidence type="ECO:0000313" key="11">
    <source>
        <dbReference type="Proteomes" id="UP000015101"/>
    </source>
</evidence>
<evidence type="ECO:0000256" key="8">
    <source>
        <dbReference type="HAMAP-Rule" id="MF_03038"/>
    </source>
</evidence>
<keyword evidence="4 8" id="KW-0547">Nucleotide-binding</keyword>
<reference evidence="9 11" key="2">
    <citation type="journal article" date="2013" name="Nature">
        <title>Insights into bilaterian evolution from three spiralian genomes.</title>
        <authorList>
            <person name="Simakov O."/>
            <person name="Marletaz F."/>
            <person name="Cho S.J."/>
            <person name="Edsinger-Gonzales E."/>
            <person name="Havlak P."/>
            <person name="Hellsten U."/>
            <person name="Kuo D.H."/>
            <person name="Larsson T."/>
            <person name="Lv J."/>
            <person name="Arendt D."/>
            <person name="Savage R."/>
            <person name="Osoegawa K."/>
            <person name="de Jong P."/>
            <person name="Grimwood J."/>
            <person name="Chapman J.A."/>
            <person name="Shapiro H."/>
            <person name="Aerts A."/>
            <person name="Otillar R.P."/>
            <person name="Terry A.Y."/>
            <person name="Boore J.L."/>
            <person name="Grigoriev I.V."/>
            <person name="Lindberg D.R."/>
            <person name="Seaver E.C."/>
            <person name="Weisblat D.A."/>
            <person name="Putnam N.H."/>
            <person name="Rokhsar D.S."/>
        </authorList>
    </citation>
    <scope>NUCLEOTIDE SEQUENCE</scope>
</reference>
<keyword evidence="11" id="KW-1185">Reference proteome</keyword>
<protein>
    <recommendedName>
        <fullName evidence="8">Cytosolic Fe-S cluster assembly factor NUBP1 homolog</fullName>
    </recommendedName>
</protein>